<dbReference type="Proteomes" id="UP000704712">
    <property type="component" value="Unassembled WGS sequence"/>
</dbReference>
<evidence type="ECO:0000313" key="3">
    <source>
        <dbReference type="EMBL" id="KAF4038863.1"/>
    </source>
</evidence>
<gene>
    <name evidence="3" type="ORF">GN244_ATG08844</name>
    <name evidence="4" type="ORF">GN958_ATG07278</name>
</gene>
<feature type="coiled-coil region" evidence="1">
    <location>
        <begin position="91"/>
        <end position="118"/>
    </location>
</feature>
<reference evidence="3" key="1">
    <citation type="submission" date="2020-04" db="EMBL/GenBank/DDBJ databases">
        <title>Hybrid Assembly of Korean Phytophthora infestans isolates.</title>
        <authorList>
            <person name="Prokchorchik M."/>
            <person name="Lee Y."/>
            <person name="Seo J."/>
            <person name="Cho J.-H."/>
            <person name="Park Y.-E."/>
            <person name="Jang D.-C."/>
            <person name="Im J.-S."/>
            <person name="Choi J.-G."/>
            <person name="Park H.-J."/>
            <person name="Lee G.-B."/>
            <person name="Lee Y.-G."/>
            <person name="Hong S.-Y."/>
            <person name="Cho K."/>
            <person name="Sohn K.H."/>
        </authorList>
    </citation>
    <scope>NUCLEOTIDE SEQUENCE</scope>
    <source>
        <strain evidence="3">KR_1_A1</strain>
        <strain evidence="4">KR_2_A2</strain>
    </source>
</reference>
<evidence type="ECO:0000256" key="1">
    <source>
        <dbReference type="SAM" id="Coils"/>
    </source>
</evidence>
<dbReference type="Proteomes" id="UP000602510">
    <property type="component" value="Unassembled WGS sequence"/>
</dbReference>
<keyword evidence="5" id="KW-1185">Reference proteome</keyword>
<dbReference type="EMBL" id="WSZM01000184">
    <property type="protein sequence ID" value="KAF4038863.1"/>
    <property type="molecule type" value="Genomic_DNA"/>
</dbReference>
<proteinExistence type="predicted"/>
<sequence length="129" mass="14391">MRSTAIDGASEHSKAERMSPLFRAGNPTQARDIVGNKRLPSLVSFVGSAASSEGDQAKATPQQKKSSPKLNVATDVELRRQRNRTHQARYKIEQQNKMAGLEDSVQVLKKEIQDLKLQRQVLSFRVSTM</sequence>
<evidence type="ECO:0000313" key="5">
    <source>
        <dbReference type="Proteomes" id="UP000602510"/>
    </source>
</evidence>
<feature type="region of interest" description="Disordered" evidence="2">
    <location>
        <begin position="48"/>
        <end position="71"/>
    </location>
</feature>
<protein>
    <recommendedName>
        <fullName evidence="6">BZIP domain-containing protein</fullName>
    </recommendedName>
</protein>
<keyword evidence="1" id="KW-0175">Coiled coil</keyword>
<dbReference type="EMBL" id="JAACNO010001006">
    <property type="protein sequence ID" value="KAF4143545.1"/>
    <property type="molecule type" value="Genomic_DNA"/>
</dbReference>
<dbReference type="AlphaFoldDB" id="A0A833SUM2"/>
<organism evidence="3 5">
    <name type="scientific">Phytophthora infestans</name>
    <name type="common">Potato late blight agent</name>
    <name type="synonym">Botrytis infestans</name>
    <dbReference type="NCBI Taxonomy" id="4787"/>
    <lineage>
        <taxon>Eukaryota</taxon>
        <taxon>Sar</taxon>
        <taxon>Stramenopiles</taxon>
        <taxon>Oomycota</taxon>
        <taxon>Peronosporomycetes</taxon>
        <taxon>Peronosporales</taxon>
        <taxon>Peronosporaceae</taxon>
        <taxon>Phytophthora</taxon>
    </lineage>
</organism>
<evidence type="ECO:0000313" key="4">
    <source>
        <dbReference type="EMBL" id="KAF4143545.1"/>
    </source>
</evidence>
<feature type="compositionally biased region" description="Polar residues" evidence="2">
    <location>
        <begin position="49"/>
        <end position="69"/>
    </location>
</feature>
<evidence type="ECO:0000256" key="2">
    <source>
        <dbReference type="SAM" id="MobiDB-lite"/>
    </source>
</evidence>
<comment type="caution">
    <text evidence="3">The sequence shown here is derived from an EMBL/GenBank/DDBJ whole genome shotgun (WGS) entry which is preliminary data.</text>
</comment>
<name>A0A833SUM2_PHYIN</name>
<evidence type="ECO:0008006" key="6">
    <source>
        <dbReference type="Google" id="ProtNLM"/>
    </source>
</evidence>
<accession>A0A833SUM2</accession>
<feature type="region of interest" description="Disordered" evidence="2">
    <location>
        <begin position="1"/>
        <end position="29"/>
    </location>
</feature>
<dbReference type="CDD" id="cd14686">
    <property type="entry name" value="bZIP"/>
    <property type="match status" value="1"/>
</dbReference>